<protein>
    <submittedName>
        <fullName evidence="2">Uncharacterized protein</fullName>
    </submittedName>
</protein>
<sequence>MSNLHLHCPPSHLLQPSFTALAALTYTKGLATITCSLPGCLLPSPPVMALLCHIHFLASAPCTQTPAFCCLLLSTSSLQPLSTLPTPFSPFGGLICAPPRLRTVSERKERKQPEMCYLPPSTASSTSDVGTSTSALSKSSSIKIISSTSIPSHVRT</sequence>
<accession>A0A9P5WZ29</accession>
<evidence type="ECO:0000313" key="2">
    <source>
        <dbReference type="EMBL" id="KAF9440486.1"/>
    </source>
</evidence>
<dbReference type="EMBL" id="MU152491">
    <property type="protein sequence ID" value="KAF9440486.1"/>
    <property type="molecule type" value="Genomic_DNA"/>
</dbReference>
<name>A0A9P5WZ29_9AGAR</name>
<feature type="region of interest" description="Disordered" evidence="1">
    <location>
        <begin position="106"/>
        <end position="137"/>
    </location>
</feature>
<proteinExistence type="predicted"/>
<feature type="compositionally biased region" description="Polar residues" evidence="1">
    <location>
        <begin position="121"/>
        <end position="130"/>
    </location>
</feature>
<comment type="caution">
    <text evidence="2">The sequence shown here is derived from an EMBL/GenBank/DDBJ whole genome shotgun (WGS) entry which is preliminary data.</text>
</comment>
<evidence type="ECO:0000256" key="1">
    <source>
        <dbReference type="SAM" id="MobiDB-lite"/>
    </source>
</evidence>
<dbReference type="Proteomes" id="UP000807342">
    <property type="component" value="Unassembled WGS sequence"/>
</dbReference>
<organism evidence="2 3">
    <name type="scientific">Macrolepiota fuliginosa MF-IS2</name>
    <dbReference type="NCBI Taxonomy" id="1400762"/>
    <lineage>
        <taxon>Eukaryota</taxon>
        <taxon>Fungi</taxon>
        <taxon>Dikarya</taxon>
        <taxon>Basidiomycota</taxon>
        <taxon>Agaricomycotina</taxon>
        <taxon>Agaricomycetes</taxon>
        <taxon>Agaricomycetidae</taxon>
        <taxon>Agaricales</taxon>
        <taxon>Agaricineae</taxon>
        <taxon>Agaricaceae</taxon>
        <taxon>Macrolepiota</taxon>
    </lineage>
</organism>
<reference evidence="2" key="1">
    <citation type="submission" date="2020-11" db="EMBL/GenBank/DDBJ databases">
        <authorList>
            <consortium name="DOE Joint Genome Institute"/>
            <person name="Ahrendt S."/>
            <person name="Riley R."/>
            <person name="Andreopoulos W."/>
            <person name="Labutti K."/>
            <person name="Pangilinan J."/>
            <person name="Ruiz-Duenas F.J."/>
            <person name="Barrasa J.M."/>
            <person name="Sanchez-Garcia M."/>
            <person name="Camarero S."/>
            <person name="Miyauchi S."/>
            <person name="Serrano A."/>
            <person name="Linde D."/>
            <person name="Babiker R."/>
            <person name="Drula E."/>
            <person name="Ayuso-Fernandez I."/>
            <person name="Pacheco R."/>
            <person name="Padilla G."/>
            <person name="Ferreira P."/>
            <person name="Barriuso J."/>
            <person name="Kellner H."/>
            <person name="Castanera R."/>
            <person name="Alfaro M."/>
            <person name="Ramirez L."/>
            <person name="Pisabarro A.G."/>
            <person name="Kuo A."/>
            <person name="Tritt A."/>
            <person name="Lipzen A."/>
            <person name="He G."/>
            <person name="Yan M."/>
            <person name="Ng V."/>
            <person name="Cullen D."/>
            <person name="Martin F."/>
            <person name="Rosso M.-N."/>
            <person name="Henrissat B."/>
            <person name="Hibbett D."/>
            <person name="Martinez A.T."/>
            <person name="Grigoriev I.V."/>
        </authorList>
    </citation>
    <scope>NUCLEOTIDE SEQUENCE</scope>
    <source>
        <strain evidence="2">MF-IS2</strain>
    </source>
</reference>
<gene>
    <name evidence="2" type="ORF">P691DRAFT_767696</name>
</gene>
<keyword evidence="3" id="KW-1185">Reference proteome</keyword>
<dbReference type="AlphaFoldDB" id="A0A9P5WZ29"/>
<evidence type="ECO:0000313" key="3">
    <source>
        <dbReference type="Proteomes" id="UP000807342"/>
    </source>
</evidence>